<sequence>MSAASLAEAAAAGEEAGRTIAELEKQLAAAEAAATEAAAFKTVAGEKLGAAEAEKRALEDEVAKAVLAAEVAAREAADAKATISRLQNKVARVSQAREDVSLVDGSASGVVVTEENDPAAAGLPSSAPEDDMVAALDAANGRIAELEAANSDLSSALALAMADLEVANARALALGRELQDADARADAAERTAAADALGAADAVLATLPPLDVSREADATCLSSFVPPPSAGSAPGTPLRVAELAAGGESSAGSSRVGTPGSPNLVLDALSSAGVTSAALKSQLKGKPLADEVRDLKRQIKQQTDYVQRLHTSLDAALADAERSKAELETKRAQVDALEAQVSTLKQQAADTRATAETLEATATSVQAAAVEAIDARMSSVTSTRVLELEAEAARLRNELIERTEERAALKRALAESDEQVRSAVALQTELHEVKGRYMRLQLEIEARGSAIPAAVWEDRLMQERVRAKEATLEREALAGALQRAEAQAREAEARAKNLDAELAGLRDKYETVVRLGPDSSTIHALRAQLHAALDDRDAARREAEAARHEGAAATHASLATSHRTLSALEDELGRLRSVFATEANELHVQLSVERSSNAALTSRIESLQIHNEQLTAQLAAAQRDAARASRLAAQLDTAQRQLDARDATISQLDIEKAALEKALRSGSTASAPSPSPRPEYRYSQGGTSYGGGYGYGGYGGGYGGGYAGGGSTAGYGGGPSWRRRAGDDDISHLL</sequence>
<dbReference type="Proteomes" id="UP000054408">
    <property type="component" value="Unassembled WGS sequence"/>
</dbReference>
<feature type="region of interest" description="Disordered" evidence="2">
    <location>
        <begin position="664"/>
        <end position="683"/>
    </location>
</feature>
<dbReference type="PANTHER" id="PTHR47969">
    <property type="entry name" value="CHROMOSOME-ASSOCIATED KINESIN KIF4A-RELATED"/>
    <property type="match status" value="1"/>
</dbReference>
<evidence type="ECO:0000256" key="1">
    <source>
        <dbReference type="SAM" id="Coils"/>
    </source>
</evidence>
<dbReference type="RefSeq" id="XP_013753624.1">
    <property type="nucleotide sequence ID" value="XM_013898170.1"/>
</dbReference>
<feature type="coiled-coil region" evidence="1">
    <location>
        <begin position="136"/>
        <end position="191"/>
    </location>
</feature>
<dbReference type="STRING" id="461836.A0A0L0DQ83"/>
<evidence type="ECO:0000256" key="2">
    <source>
        <dbReference type="SAM" id="MobiDB-lite"/>
    </source>
</evidence>
<dbReference type="GeneID" id="25568682"/>
<dbReference type="GO" id="GO:0007018">
    <property type="term" value="P:microtubule-based movement"/>
    <property type="evidence" value="ECO:0007669"/>
    <property type="project" value="InterPro"/>
</dbReference>
<proteinExistence type="predicted"/>
<dbReference type="GO" id="GO:0003777">
    <property type="term" value="F:microtubule motor activity"/>
    <property type="evidence" value="ECO:0007669"/>
    <property type="project" value="InterPro"/>
</dbReference>
<feature type="coiled-coil region" evidence="1">
    <location>
        <begin position="385"/>
        <end position="443"/>
    </location>
</feature>
<dbReference type="GO" id="GO:0005875">
    <property type="term" value="C:microtubule associated complex"/>
    <property type="evidence" value="ECO:0007669"/>
    <property type="project" value="TreeGrafter"/>
</dbReference>
<feature type="coiled-coil region" evidence="1">
    <location>
        <begin position="597"/>
        <end position="631"/>
    </location>
</feature>
<dbReference type="PANTHER" id="PTHR47969:SF29">
    <property type="entry name" value="KINESIN-LIKE PROTEIN"/>
    <property type="match status" value="1"/>
</dbReference>
<feature type="compositionally biased region" description="Basic and acidic residues" evidence="2">
    <location>
        <begin position="724"/>
        <end position="734"/>
    </location>
</feature>
<organism evidence="3 4">
    <name type="scientific">Thecamonas trahens ATCC 50062</name>
    <dbReference type="NCBI Taxonomy" id="461836"/>
    <lineage>
        <taxon>Eukaryota</taxon>
        <taxon>Apusozoa</taxon>
        <taxon>Apusomonadida</taxon>
        <taxon>Apusomonadidae</taxon>
        <taxon>Thecamonas</taxon>
    </lineage>
</organism>
<feature type="coiled-coil region" evidence="1">
    <location>
        <begin position="6"/>
        <end position="96"/>
    </location>
</feature>
<dbReference type="GO" id="GO:0051231">
    <property type="term" value="P:spindle elongation"/>
    <property type="evidence" value="ECO:0007669"/>
    <property type="project" value="TreeGrafter"/>
</dbReference>
<name>A0A0L0DQ83_THETB</name>
<evidence type="ECO:0000313" key="4">
    <source>
        <dbReference type="Proteomes" id="UP000054408"/>
    </source>
</evidence>
<keyword evidence="4" id="KW-1185">Reference proteome</keyword>
<accession>A0A0L0DQ83</accession>
<evidence type="ECO:0000313" key="3">
    <source>
        <dbReference type="EMBL" id="KNC54469.1"/>
    </source>
</evidence>
<protein>
    <submittedName>
        <fullName evidence="3">Uncharacterized protein</fullName>
    </submittedName>
</protein>
<feature type="region of interest" description="Disordered" evidence="2">
    <location>
        <begin position="713"/>
        <end position="734"/>
    </location>
</feature>
<feature type="coiled-coil region" evidence="1">
    <location>
        <begin position="467"/>
        <end position="549"/>
    </location>
</feature>
<dbReference type="EMBL" id="GL349490">
    <property type="protein sequence ID" value="KNC54469.1"/>
    <property type="molecule type" value="Genomic_DNA"/>
</dbReference>
<dbReference type="Gene3D" id="1.10.287.1490">
    <property type="match status" value="1"/>
</dbReference>
<dbReference type="GO" id="GO:0007052">
    <property type="term" value="P:mitotic spindle organization"/>
    <property type="evidence" value="ECO:0007669"/>
    <property type="project" value="TreeGrafter"/>
</dbReference>
<dbReference type="AlphaFoldDB" id="A0A0L0DQ83"/>
<feature type="coiled-coil region" evidence="1">
    <location>
        <begin position="310"/>
        <end position="361"/>
    </location>
</feature>
<reference evidence="3 4" key="1">
    <citation type="submission" date="2010-05" db="EMBL/GenBank/DDBJ databases">
        <title>The Genome Sequence of Thecamonas trahens ATCC 50062.</title>
        <authorList>
            <consortium name="The Broad Institute Genome Sequencing Platform"/>
            <person name="Russ C."/>
            <person name="Cuomo C."/>
            <person name="Shea T."/>
            <person name="Young S.K."/>
            <person name="Zeng Q."/>
            <person name="Koehrsen M."/>
            <person name="Haas B."/>
            <person name="Borodovsky M."/>
            <person name="Guigo R."/>
            <person name="Alvarado L."/>
            <person name="Berlin A."/>
            <person name="Bochicchio J."/>
            <person name="Borenstein D."/>
            <person name="Chapman S."/>
            <person name="Chen Z."/>
            <person name="Freedman E."/>
            <person name="Gellesch M."/>
            <person name="Goldberg J."/>
            <person name="Griggs A."/>
            <person name="Gujja S."/>
            <person name="Heilman E."/>
            <person name="Heiman D."/>
            <person name="Hepburn T."/>
            <person name="Howarth C."/>
            <person name="Jen D."/>
            <person name="Larson L."/>
            <person name="Mehta T."/>
            <person name="Park D."/>
            <person name="Pearson M."/>
            <person name="Roberts A."/>
            <person name="Saif S."/>
            <person name="Shenoy N."/>
            <person name="Sisk P."/>
            <person name="Stolte C."/>
            <person name="Sykes S."/>
            <person name="Thomson T."/>
            <person name="Walk T."/>
            <person name="White J."/>
            <person name="Yandava C."/>
            <person name="Burger G."/>
            <person name="Gray M.W."/>
            <person name="Holland P.W.H."/>
            <person name="King N."/>
            <person name="Lang F.B.F."/>
            <person name="Roger A.J."/>
            <person name="Ruiz-Trillo I."/>
            <person name="Lander E."/>
            <person name="Nusbaum C."/>
        </authorList>
    </citation>
    <scope>NUCLEOTIDE SEQUENCE [LARGE SCALE GENOMIC DNA]</scope>
    <source>
        <strain evidence="3 4">ATCC 50062</strain>
    </source>
</reference>
<dbReference type="InterPro" id="IPR027640">
    <property type="entry name" value="Kinesin-like_fam"/>
</dbReference>
<keyword evidence="1" id="KW-0175">Coiled coil</keyword>
<gene>
    <name evidence="3" type="ORF">AMSG_10466</name>
</gene>